<dbReference type="InterPro" id="IPR038763">
    <property type="entry name" value="DHH_sf"/>
</dbReference>
<dbReference type="NCBIfam" id="TIGR00644">
    <property type="entry name" value="recJ"/>
    <property type="match status" value="1"/>
</dbReference>
<dbReference type="Pfam" id="PF17768">
    <property type="entry name" value="RecJ_OB"/>
    <property type="match status" value="1"/>
</dbReference>
<dbReference type="InterPro" id="IPR041122">
    <property type="entry name" value="RecJ_OB"/>
</dbReference>
<dbReference type="Gene3D" id="3.90.1640.30">
    <property type="match status" value="1"/>
</dbReference>
<evidence type="ECO:0000256" key="3">
    <source>
        <dbReference type="ARBA" id="ARBA00022722"/>
    </source>
</evidence>
<evidence type="ECO:0000256" key="4">
    <source>
        <dbReference type="ARBA" id="ARBA00022801"/>
    </source>
</evidence>
<sequence>MVEPSCVQSVPVPQASVLGVDQSLSGRRWMRRLDEAGERTALALAQRHGLPEILARVLAGRGVTLDNAGRELAPTIRDLMPDPSSLTDCDTLVGRLADAVDRNERIVIFADYDVDGATSAAVVSRTLSHLGATAKIVIPDRLTDGYGPSVPAMEQLADDGCEVLLCLDCGAGAIVPIEAAKRRGLTVLVIDHHPVNELAPADAVVNPNRGDDLSGLSECAAVGVSFMVMVALMREMRQRGRFAGKAEPSLMPLLDCVALGTVADVVPLSPLNRAFVTRGLVALRRRDNMGLAALTTVARLGGPVDAGHLGYVLGPRINAGGRIGQSGLGARLLTSDDPAETEAIAAELDRLNQERRALETTALAEATALVDESAPVLVVAGPWHPGVVGLVAARLKERFRRPAVAIGLTGEAGTGSGRSIPGVDLGAAIREAAADGLLIKGGGHAMAAGLTVAPERVATLTAWLEDRLGSVVREAMATDTLKIDAIAAPGAIDEPLARLLTDHGPWGAGRPKPVIALDAAHVEHVMPVGSGECLKLRLAGRAGPGIDAMLFRSAGPVGERLRAARGSSVNVAVEVTHGAFRGVPRAEISIVDVAEVRAAVRHAA</sequence>
<feature type="domain" description="DDH" evidence="6">
    <location>
        <begin position="105"/>
        <end position="261"/>
    </location>
</feature>
<evidence type="ECO:0000259" key="8">
    <source>
        <dbReference type="Pfam" id="PF17768"/>
    </source>
</evidence>
<dbReference type="InterPro" id="IPR004610">
    <property type="entry name" value="RecJ"/>
</dbReference>
<evidence type="ECO:0000313" key="10">
    <source>
        <dbReference type="Proteomes" id="UP000249590"/>
    </source>
</evidence>
<accession>A0A8B2NGJ7</accession>
<dbReference type="AlphaFoldDB" id="A0A8B2NGJ7"/>
<dbReference type="Pfam" id="PF01368">
    <property type="entry name" value="DHH"/>
    <property type="match status" value="1"/>
</dbReference>
<evidence type="ECO:0000256" key="2">
    <source>
        <dbReference type="ARBA" id="ARBA00019841"/>
    </source>
</evidence>
<dbReference type="InterPro" id="IPR051673">
    <property type="entry name" value="SSDNA_exonuclease_RecJ"/>
</dbReference>
<dbReference type="SUPFAM" id="SSF64182">
    <property type="entry name" value="DHH phosphoesterases"/>
    <property type="match status" value="1"/>
</dbReference>
<protein>
    <recommendedName>
        <fullName evidence="2">Single-stranded-DNA-specific exonuclease RecJ</fullName>
    </recommendedName>
</protein>
<dbReference type="Pfam" id="PF02272">
    <property type="entry name" value="DHHA1"/>
    <property type="match status" value="1"/>
</dbReference>
<name>A0A8B2NGJ7_9HYPH</name>
<dbReference type="InterPro" id="IPR001667">
    <property type="entry name" value="DDH_dom"/>
</dbReference>
<comment type="caution">
    <text evidence="9">The sequence shown here is derived from an EMBL/GenBank/DDBJ whole genome shotgun (WGS) entry which is preliminary data.</text>
</comment>
<dbReference type="Proteomes" id="UP000249590">
    <property type="component" value="Unassembled WGS sequence"/>
</dbReference>
<proteinExistence type="inferred from homology"/>
<dbReference type="GO" id="GO:0006281">
    <property type="term" value="P:DNA repair"/>
    <property type="evidence" value="ECO:0007669"/>
    <property type="project" value="InterPro"/>
</dbReference>
<dbReference type="PANTHER" id="PTHR30255:SF2">
    <property type="entry name" value="SINGLE-STRANDED-DNA-SPECIFIC EXONUCLEASE RECJ"/>
    <property type="match status" value="1"/>
</dbReference>
<dbReference type="OrthoDB" id="9809852at2"/>
<reference evidence="9 10" key="1">
    <citation type="submission" date="2018-05" db="EMBL/GenBank/DDBJ databases">
        <title>Acuticoccus sediminis sp. nov., isolated from deep-sea sediment of Indian Ocean.</title>
        <authorList>
            <person name="Liu X."/>
            <person name="Lai Q."/>
            <person name="Du Y."/>
            <person name="Sun F."/>
            <person name="Zhang X."/>
            <person name="Wang S."/>
            <person name="Shao Z."/>
        </authorList>
    </citation>
    <scope>NUCLEOTIDE SEQUENCE [LARGE SCALE GENOMIC DNA]</scope>
    <source>
        <strain evidence="9 10">PTG4-2</strain>
    </source>
</reference>
<dbReference type="Gene3D" id="3.10.310.30">
    <property type="match status" value="1"/>
</dbReference>
<organism evidence="9 10">
    <name type="scientific">Acuticoccus sediminis</name>
    <dbReference type="NCBI Taxonomy" id="2184697"/>
    <lineage>
        <taxon>Bacteria</taxon>
        <taxon>Pseudomonadati</taxon>
        <taxon>Pseudomonadota</taxon>
        <taxon>Alphaproteobacteria</taxon>
        <taxon>Hyphomicrobiales</taxon>
        <taxon>Amorphaceae</taxon>
        <taxon>Acuticoccus</taxon>
    </lineage>
</organism>
<evidence type="ECO:0000259" key="6">
    <source>
        <dbReference type="Pfam" id="PF01368"/>
    </source>
</evidence>
<dbReference type="InterPro" id="IPR003156">
    <property type="entry name" value="DHHA1_dom"/>
</dbReference>
<keyword evidence="3" id="KW-0540">Nuclease</keyword>
<evidence type="ECO:0000256" key="5">
    <source>
        <dbReference type="ARBA" id="ARBA00022839"/>
    </source>
</evidence>
<feature type="domain" description="RecJ OB" evidence="8">
    <location>
        <begin position="483"/>
        <end position="592"/>
    </location>
</feature>
<feature type="domain" description="DHHA1" evidence="7">
    <location>
        <begin position="377"/>
        <end position="468"/>
    </location>
</feature>
<dbReference type="EMBL" id="QHHQ01000007">
    <property type="protein sequence ID" value="RAH98251.1"/>
    <property type="molecule type" value="Genomic_DNA"/>
</dbReference>
<keyword evidence="10" id="KW-1185">Reference proteome</keyword>
<dbReference type="GO" id="GO:0008409">
    <property type="term" value="F:5'-3' exonuclease activity"/>
    <property type="evidence" value="ECO:0007669"/>
    <property type="project" value="InterPro"/>
</dbReference>
<keyword evidence="4" id="KW-0378">Hydrolase</keyword>
<dbReference type="GO" id="GO:0003676">
    <property type="term" value="F:nucleic acid binding"/>
    <property type="evidence" value="ECO:0007669"/>
    <property type="project" value="InterPro"/>
</dbReference>
<evidence type="ECO:0000259" key="7">
    <source>
        <dbReference type="Pfam" id="PF02272"/>
    </source>
</evidence>
<dbReference type="PANTHER" id="PTHR30255">
    <property type="entry name" value="SINGLE-STRANDED-DNA-SPECIFIC EXONUCLEASE RECJ"/>
    <property type="match status" value="1"/>
</dbReference>
<comment type="similarity">
    <text evidence="1">Belongs to the RecJ family.</text>
</comment>
<evidence type="ECO:0000256" key="1">
    <source>
        <dbReference type="ARBA" id="ARBA00005915"/>
    </source>
</evidence>
<evidence type="ECO:0000313" key="9">
    <source>
        <dbReference type="EMBL" id="RAH98251.1"/>
    </source>
</evidence>
<gene>
    <name evidence="9" type="primary">recJ</name>
    <name evidence="9" type="ORF">DLJ53_26440</name>
</gene>
<keyword evidence="5 9" id="KW-0269">Exonuclease</keyword>
<dbReference type="GO" id="GO:0006310">
    <property type="term" value="P:DNA recombination"/>
    <property type="evidence" value="ECO:0007669"/>
    <property type="project" value="InterPro"/>
</dbReference>